<feature type="compositionally biased region" description="Low complexity" evidence="1">
    <location>
        <begin position="62"/>
        <end position="71"/>
    </location>
</feature>
<dbReference type="Proteomes" id="UP000075880">
    <property type="component" value="Unassembled WGS sequence"/>
</dbReference>
<feature type="region of interest" description="Disordered" evidence="1">
    <location>
        <begin position="53"/>
        <end position="92"/>
    </location>
</feature>
<evidence type="ECO:0000313" key="2">
    <source>
        <dbReference type="EnsemblMetazoa" id="ENSAATROPP012770"/>
    </source>
</evidence>
<dbReference type="EnsemblMetazoa" id="ENSAATROPT014015">
    <property type="protein sequence ID" value="ENSAATROPP012770"/>
    <property type="gene ID" value="ENSAATROPG011373"/>
</dbReference>
<organism evidence="2 3">
    <name type="scientific">Anopheles atroparvus</name>
    <name type="common">European mosquito</name>
    <dbReference type="NCBI Taxonomy" id="41427"/>
    <lineage>
        <taxon>Eukaryota</taxon>
        <taxon>Metazoa</taxon>
        <taxon>Ecdysozoa</taxon>
        <taxon>Arthropoda</taxon>
        <taxon>Hexapoda</taxon>
        <taxon>Insecta</taxon>
        <taxon>Pterygota</taxon>
        <taxon>Neoptera</taxon>
        <taxon>Endopterygota</taxon>
        <taxon>Diptera</taxon>
        <taxon>Nematocera</taxon>
        <taxon>Culicoidea</taxon>
        <taxon>Culicidae</taxon>
        <taxon>Anophelinae</taxon>
        <taxon>Anopheles</taxon>
    </lineage>
</organism>
<sequence length="157" mass="16965">MGQYRRTKKAIAAEQVTGSGVNDDGQGHWYGYNHMLFLAETIEPRRSINTANIDTNPIAPEASTSSATTASPMLDGRVRIGSNPRKRKAEDRSQQIAECLGTLKSFAYAATNPQANTKARALGDFVEAQVATYETSNPELCAKIIQAVTTAMNNEVA</sequence>
<dbReference type="AlphaFoldDB" id="A0AAG5DP25"/>
<name>A0AAG5DP25_ANOAO</name>
<evidence type="ECO:0000313" key="3">
    <source>
        <dbReference type="Proteomes" id="UP000075880"/>
    </source>
</evidence>
<keyword evidence="3" id="KW-1185">Reference proteome</keyword>
<protein>
    <submittedName>
        <fullName evidence="2">Uncharacterized protein</fullName>
    </submittedName>
</protein>
<reference evidence="2" key="1">
    <citation type="submission" date="2024-04" db="UniProtKB">
        <authorList>
            <consortium name="EnsemblMetazoa"/>
        </authorList>
    </citation>
    <scope>IDENTIFICATION</scope>
    <source>
        <strain evidence="2">EBRO</strain>
    </source>
</reference>
<accession>A0AAG5DP25</accession>
<evidence type="ECO:0000256" key="1">
    <source>
        <dbReference type="SAM" id="MobiDB-lite"/>
    </source>
</evidence>
<proteinExistence type="predicted"/>